<dbReference type="AlphaFoldDB" id="A0A2I0WKW2"/>
<name>A0A2I0WKW2_9ASPA</name>
<feature type="region of interest" description="Disordered" evidence="1">
    <location>
        <begin position="22"/>
        <end position="88"/>
    </location>
</feature>
<organism evidence="2 3">
    <name type="scientific">Dendrobium catenatum</name>
    <dbReference type="NCBI Taxonomy" id="906689"/>
    <lineage>
        <taxon>Eukaryota</taxon>
        <taxon>Viridiplantae</taxon>
        <taxon>Streptophyta</taxon>
        <taxon>Embryophyta</taxon>
        <taxon>Tracheophyta</taxon>
        <taxon>Spermatophyta</taxon>
        <taxon>Magnoliopsida</taxon>
        <taxon>Liliopsida</taxon>
        <taxon>Asparagales</taxon>
        <taxon>Orchidaceae</taxon>
        <taxon>Epidendroideae</taxon>
        <taxon>Malaxideae</taxon>
        <taxon>Dendrobiinae</taxon>
        <taxon>Dendrobium</taxon>
    </lineage>
</organism>
<feature type="compositionally biased region" description="Acidic residues" evidence="1">
    <location>
        <begin position="29"/>
        <end position="52"/>
    </location>
</feature>
<gene>
    <name evidence="2" type="ORF">MA16_Dca019530</name>
</gene>
<keyword evidence="3" id="KW-1185">Reference proteome</keyword>
<accession>A0A2I0WKW2</accession>
<reference evidence="2 3" key="2">
    <citation type="journal article" date="2017" name="Nature">
        <title>The Apostasia genome and the evolution of orchids.</title>
        <authorList>
            <person name="Zhang G.Q."/>
            <person name="Liu K.W."/>
            <person name="Li Z."/>
            <person name="Lohaus R."/>
            <person name="Hsiao Y.Y."/>
            <person name="Niu S.C."/>
            <person name="Wang J.Y."/>
            <person name="Lin Y.C."/>
            <person name="Xu Q."/>
            <person name="Chen L.J."/>
            <person name="Yoshida K."/>
            <person name="Fujiwara S."/>
            <person name="Wang Z.W."/>
            <person name="Zhang Y.Q."/>
            <person name="Mitsuda N."/>
            <person name="Wang M."/>
            <person name="Liu G.H."/>
            <person name="Pecoraro L."/>
            <person name="Huang H.X."/>
            <person name="Xiao X.J."/>
            <person name="Lin M."/>
            <person name="Wu X.Y."/>
            <person name="Wu W.L."/>
            <person name="Chen Y.Y."/>
            <person name="Chang S.B."/>
            <person name="Sakamoto S."/>
            <person name="Ohme-Takagi M."/>
            <person name="Yagi M."/>
            <person name="Zeng S.J."/>
            <person name="Shen C.Y."/>
            <person name="Yeh C.M."/>
            <person name="Luo Y.B."/>
            <person name="Tsai W.C."/>
            <person name="Van de Peer Y."/>
            <person name="Liu Z.J."/>
        </authorList>
    </citation>
    <scope>NUCLEOTIDE SEQUENCE [LARGE SCALE GENOMIC DNA]</scope>
    <source>
        <tissue evidence="2">The whole plant</tissue>
    </source>
</reference>
<evidence type="ECO:0000313" key="2">
    <source>
        <dbReference type="EMBL" id="PKU76301.1"/>
    </source>
</evidence>
<evidence type="ECO:0000256" key="1">
    <source>
        <dbReference type="SAM" id="MobiDB-lite"/>
    </source>
</evidence>
<sequence length="128" mass="14593">MRWLEVERLREEIENSGRWGWKTMKIEEDASGDGNEEDKGEVGDGDPEEAGEEGSVATLCRQLGAIKSGGESSEEREEEEEKGEKEIPHLLDHRRSFFCRLKTPELCRIFGRTQNSAQLPRDDEILSN</sequence>
<protein>
    <submittedName>
        <fullName evidence="2">Uncharacterized protein</fullName>
    </submittedName>
</protein>
<proteinExistence type="predicted"/>
<dbReference type="Proteomes" id="UP000233837">
    <property type="component" value="Unassembled WGS sequence"/>
</dbReference>
<feature type="compositionally biased region" description="Acidic residues" evidence="1">
    <location>
        <begin position="72"/>
        <end position="81"/>
    </location>
</feature>
<evidence type="ECO:0000313" key="3">
    <source>
        <dbReference type="Proteomes" id="UP000233837"/>
    </source>
</evidence>
<dbReference type="EMBL" id="KZ502543">
    <property type="protein sequence ID" value="PKU76301.1"/>
    <property type="molecule type" value="Genomic_DNA"/>
</dbReference>
<reference evidence="2 3" key="1">
    <citation type="journal article" date="2016" name="Sci. Rep.">
        <title>The Dendrobium catenatum Lindl. genome sequence provides insights into polysaccharide synthase, floral development and adaptive evolution.</title>
        <authorList>
            <person name="Zhang G.Q."/>
            <person name="Xu Q."/>
            <person name="Bian C."/>
            <person name="Tsai W.C."/>
            <person name="Yeh C.M."/>
            <person name="Liu K.W."/>
            <person name="Yoshida K."/>
            <person name="Zhang L.S."/>
            <person name="Chang S.B."/>
            <person name="Chen F."/>
            <person name="Shi Y."/>
            <person name="Su Y.Y."/>
            <person name="Zhang Y.Q."/>
            <person name="Chen L.J."/>
            <person name="Yin Y."/>
            <person name="Lin M."/>
            <person name="Huang H."/>
            <person name="Deng H."/>
            <person name="Wang Z.W."/>
            <person name="Zhu S.L."/>
            <person name="Zhao X."/>
            <person name="Deng C."/>
            <person name="Niu S.C."/>
            <person name="Huang J."/>
            <person name="Wang M."/>
            <person name="Liu G.H."/>
            <person name="Yang H.J."/>
            <person name="Xiao X.J."/>
            <person name="Hsiao Y.Y."/>
            <person name="Wu W.L."/>
            <person name="Chen Y.Y."/>
            <person name="Mitsuda N."/>
            <person name="Ohme-Takagi M."/>
            <person name="Luo Y.B."/>
            <person name="Van de Peer Y."/>
            <person name="Liu Z.J."/>
        </authorList>
    </citation>
    <scope>NUCLEOTIDE SEQUENCE [LARGE SCALE GENOMIC DNA]</scope>
    <source>
        <tissue evidence="2">The whole plant</tissue>
    </source>
</reference>